<keyword evidence="2" id="KW-0808">Transferase</keyword>
<evidence type="ECO:0000313" key="2">
    <source>
        <dbReference type="EMBL" id="RYB04687.1"/>
    </source>
</evidence>
<dbReference type="CDD" id="cd02440">
    <property type="entry name" value="AdoMet_MTases"/>
    <property type="match status" value="1"/>
</dbReference>
<dbReference type="Gene3D" id="3.40.50.150">
    <property type="entry name" value="Vaccinia Virus protein VP39"/>
    <property type="match status" value="1"/>
</dbReference>
<dbReference type="Proteomes" id="UP000289411">
    <property type="component" value="Unassembled WGS sequence"/>
</dbReference>
<keyword evidence="3" id="KW-1185">Reference proteome</keyword>
<feature type="domain" description="Methyltransferase type 11" evidence="1">
    <location>
        <begin position="81"/>
        <end position="177"/>
    </location>
</feature>
<dbReference type="PANTHER" id="PTHR43591">
    <property type="entry name" value="METHYLTRANSFERASE"/>
    <property type="match status" value="1"/>
</dbReference>
<dbReference type="SUPFAM" id="SSF53335">
    <property type="entry name" value="S-adenosyl-L-methionine-dependent methyltransferases"/>
    <property type="match status" value="1"/>
</dbReference>
<gene>
    <name evidence="2" type="ORF">D3272_12140</name>
</gene>
<dbReference type="EMBL" id="QYBC01000009">
    <property type="protein sequence ID" value="RYB04687.1"/>
    <property type="molecule type" value="Genomic_DNA"/>
</dbReference>
<dbReference type="Pfam" id="PF08241">
    <property type="entry name" value="Methyltransf_11"/>
    <property type="match status" value="1"/>
</dbReference>
<proteinExistence type="predicted"/>
<evidence type="ECO:0000313" key="3">
    <source>
        <dbReference type="Proteomes" id="UP000289411"/>
    </source>
</evidence>
<keyword evidence="2" id="KW-0489">Methyltransferase</keyword>
<evidence type="ECO:0000259" key="1">
    <source>
        <dbReference type="Pfam" id="PF08241"/>
    </source>
</evidence>
<dbReference type="GO" id="GO:0032259">
    <property type="term" value="P:methylation"/>
    <property type="evidence" value="ECO:0007669"/>
    <property type="project" value="UniProtKB-KW"/>
</dbReference>
<dbReference type="InterPro" id="IPR013216">
    <property type="entry name" value="Methyltransf_11"/>
</dbReference>
<comment type="caution">
    <text evidence="2">The sequence shown here is derived from an EMBL/GenBank/DDBJ whole genome shotgun (WGS) entry which is preliminary data.</text>
</comment>
<dbReference type="AlphaFoldDB" id="A0A4Q2RCA4"/>
<dbReference type="OrthoDB" id="9787738at2"/>
<reference evidence="2 3" key="1">
    <citation type="submission" date="2018-09" db="EMBL/GenBank/DDBJ databases">
        <authorList>
            <person name="Grouzdev D.S."/>
            <person name="Krutkina M.S."/>
        </authorList>
    </citation>
    <scope>NUCLEOTIDE SEQUENCE [LARGE SCALE GENOMIC DNA]</scope>
    <source>
        <strain evidence="2 3">RmlP001</strain>
    </source>
</reference>
<dbReference type="GO" id="GO:0008757">
    <property type="term" value="F:S-adenosylmethionine-dependent methyltransferase activity"/>
    <property type="evidence" value="ECO:0007669"/>
    <property type="project" value="InterPro"/>
</dbReference>
<organism evidence="2 3">
    <name type="scientific">Lichenibacterium ramalinae</name>
    <dbReference type="NCBI Taxonomy" id="2316527"/>
    <lineage>
        <taxon>Bacteria</taxon>
        <taxon>Pseudomonadati</taxon>
        <taxon>Pseudomonadota</taxon>
        <taxon>Alphaproteobacteria</taxon>
        <taxon>Hyphomicrobiales</taxon>
        <taxon>Lichenihabitantaceae</taxon>
        <taxon>Lichenibacterium</taxon>
    </lineage>
</organism>
<protein>
    <submittedName>
        <fullName evidence="2">SAM-dependent methyltransferase</fullName>
    </submittedName>
</protein>
<accession>A0A4Q2RCA4</accession>
<name>A0A4Q2RCA4_9HYPH</name>
<dbReference type="InterPro" id="IPR029063">
    <property type="entry name" value="SAM-dependent_MTases_sf"/>
</dbReference>
<sequence length="287" mass="29685">MGVSVDTRIRCGLIPAGGAGQKGRASGGGSIVDSTQNAFTAGHYAARAQAYVDSRDHSQGADLDEMEAVLRGAGAAGWRVLDLGCGGGHVSYRAAPHVDAVVACDVTATMLEAVARTAAARGLANVTTQQAAAERLPFAAGSFDAVLCRFTAHHWGAVEAGLREARRVVRPGGLAVFMDVVAPPDRAADSHLQAMELLRDASHVRDYSVAEWLAMLSGAGFAVETATPRKLRMVFPTWTARTGVPPETAAAIRALQEGASGAVRAHFAIGPDGSFDLDTATLVARAA</sequence>
<reference evidence="2 3" key="2">
    <citation type="submission" date="2019-02" db="EMBL/GenBank/DDBJ databases">
        <title>'Lichenibacterium ramalinii' gen. nov. sp. nov., 'Lichenibacterium minor' gen. nov. sp. nov.</title>
        <authorList>
            <person name="Pankratov T."/>
        </authorList>
    </citation>
    <scope>NUCLEOTIDE SEQUENCE [LARGE SCALE GENOMIC DNA]</scope>
    <source>
        <strain evidence="2 3">RmlP001</strain>
    </source>
</reference>
<dbReference type="PANTHER" id="PTHR43591:SF24">
    <property type="entry name" value="2-METHOXY-6-POLYPRENYL-1,4-BENZOQUINOL METHYLASE, MITOCHONDRIAL"/>
    <property type="match status" value="1"/>
</dbReference>